<dbReference type="EMBL" id="CP021744">
    <property type="protein sequence ID" value="ARZ71916.1"/>
    <property type="molecule type" value="Genomic_DNA"/>
</dbReference>
<proteinExistence type="predicted"/>
<evidence type="ECO:0000313" key="2">
    <source>
        <dbReference type="EMBL" id="ARZ71916.1"/>
    </source>
</evidence>
<evidence type="ECO:0000256" key="1">
    <source>
        <dbReference type="SAM" id="MobiDB-lite"/>
    </source>
</evidence>
<feature type="region of interest" description="Disordered" evidence="1">
    <location>
        <begin position="37"/>
        <end position="61"/>
    </location>
</feature>
<evidence type="ECO:0000313" key="3">
    <source>
        <dbReference type="Proteomes" id="UP000195755"/>
    </source>
</evidence>
<dbReference type="AlphaFoldDB" id="A0A1Z2LCA0"/>
<dbReference type="Proteomes" id="UP000195755">
    <property type="component" value="Chromosome"/>
</dbReference>
<sequence length="95" mass="10544">MAVAPLGRGWQQRSHPLPQVVRNKISTHPDTLSTKIVKRKTHSSTHSETISKCRRSGPAGRTWRRRRQFFGTVQLVDERGTAAGTGSVLIGKVTQ</sequence>
<name>A0A1Z2LCA0_9ACTN</name>
<gene>
    <name evidence="2" type="ORF">SMD11_6340</name>
</gene>
<reference evidence="2 3" key="1">
    <citation type="submission" date="2017-06" db="EMBL/GenBank/DDBJ databases">
        <title>Streptomyces albireticuli Genome sequencing and assembly.</title>
        <authorList>
            <person name="Wang Y."/>
            <person name="Du B."/>
            <person name="Ding Y."/>
            <person name="Liu H."/>
            <person name="Hou Q."/>
            <person name="Liu K."/>
            <person name="Yao L."/>
            <person name="Wang C."/>
        </authorList>
    </citation>
    <scope>NUCLEOTIDE SEQUENCE [LARGE SCALE GENOMIC DNA]</scope>
    <source>
        <strain evidence="2 3">MDJK11</strain>
    </source>
</reference>
<organism evidence="2 3">
    <name type="scientific">Streptomyces albireticuli</name>
    <dbReference type="NCBI Taxonomy" id="1940"/>
    <lineage>
        <taxon>Bacteria</taxon>
        <taxon>Bacillati</taxon>
        <taxon>Actinomycetota</taxon>
        <taxon>Actinomycetes</taxon>
        <taxon>Kitasatosporales</taxon>
        <taxon>Streptomycetaceae</taxon>
        <taxon>Streptomyces</taxon>
    </lineage>
</organism>
<protein>
    <submittedName>
        <fullName evidence="2">Uncharacterized protein</fullName>
    </submittedName>
</protein>
<accession>A0A1Z2LCA0</accession>
<dbReference type="KEGG" id="salj:SMD11_6340"/>